<reference evidence="1 3" key="3">
    <citation type="journal article" date="2010" name="Environ. Microbiol.">
        <title>Genomic analysis of oceanic cyanobacterial myoviruses compared with T4-like myoviruses from diverse hosts and environments.</title>
        <authorList>
            <person name="Sullivan M.B."/>
            <person name="Huang K.H."/>
            <person name="Ignacio-Espinoza J.C."/>
            <person name="Berlin A.M."/>
            <person name="Kelly L."/>
            <person name="Weigele P.R."/>
            <person name="DeFrancesco A.S."/>
            <person name="Kern S.E."/>
            <person name="Thompson L.R."/>
            <person name="Young S."/>
            <person name="Yandava C."/>
            <person name="Fu R."/>
            <person name="Krastins B."/>
            <person name="Chase M."/>
            <person name="Sarracino D."/>
            <person name="Osburne M.S."/>
            <person name="Henn M.R."/>
            <person name="Chisholm S.W."/>
        </authorList>
    </citation>
    <scope>NUCLEOTIDE SEQUENCE [LARGE SCALE GENOMIC DNA]</scope>
</reference>
<dbReference type="KEGG" id="vg:3294370"/>
<dbReference type="RefSeq" id="YP_214458.1">
    <property type="nucleotide sequence ID" value="NC_006883.2"/>
</dbReference>
<dbReference type="EMBL" id="GU071092">
    <property type="protein sequence ID" value="ACY76106.1"/>
    <property type="molecule type" value="Genomic_DNA"/>
</dbReference>
<evidence type="ECO:0000313" key="3">
    <source>
        <dbReference type="Proteomes" id="UP000000991"/>
    </source>
</evidence>
<dbReference type="GeneID" id="3294370"/>
<sequence>MLGAAFALIFRNLRDIDKIEKGEYNIREKTTFVTKSVHPEMEEVEVGDELLVVRFDEPEKEEDPRFKLDSPELHNLGDSLHKSLQDRIDELKEDE</sequence>
<reference evidence="2 4" key="2">
    <citation type="submission" date="2009-10" db="EMBL/GenBank/DDBJ databases">
        <title>The Genome Sequence of Prochlorococcus phage P-SSM2.</title>
        <authorList>
            <consortium name="The Broad Institute Genome Sequencing Platform"/>
            <person name="Henn M.R."/>
            <person name="Sullivan M.S."/>
            <person name="Osburne M.S."/>
            <person name="Levin J."/>
            <person name="Malboeuf C."/>
            <person name="Casali M."/>
            <person name="Russ C."/>
            <person name="Lennon N."/>
            <person name="Chapman S.B."/>
            <person name="Erlich R."/>
            <person name="Young S.K."/>
            <person name="Koehrsen M."/>
            <person name="Yandava C."/>
            <person name="Zeng Q."/>
            <person name="Alvarado L."/>
            <person name="Anderson S."/>
            <person name="Berlin A."/>
            <person name="Borenstein D."/>
            <person name="Chen Z."/>
            <person name="Engels R."/>
            <person name="Freedman E."/>
            <person name="Gellesch M."/>
            <person name="Goldberg J."/>
            <person name="Green L."/>
            <person name="Griggs A."/>
            <person name="Gujja S."/>
            <person name="Heilman E.R."/>
            <person name="Heiman D."/>
            <person name="Hepburn T."/>
            <person name="Howarth C."/>
            <person name="Jen D."/>
            <person name="Larson L."/>
            <person name="Lewis B."/>
            <person name="Mehta T."/>
            <person name="Park D."/>
            <person name="Pearson M."/>
            <person name="Richards J."/>
            <person name="Rizzolo K."/>
            <person name="Roberts A."/>
            <person name="Ryan E."/>
            <person name="Saif S."/>
            <person name="Shea T."/>
            <person name="Shenoy N."/>
            <person name="Sisk P."/>
            <person name="Stolte C."/>
            <person name="Sykes S."/>
            <person name="Walk T."/>
            <person name="White J."/>
            <person name="Yu Q."/>
            <person name="Coleman M.L."/>
            <person name="Huang K.H."/>
            <person name="Weigele P.R."/>
            <person name="DeFrancesco A.S."/>
            <person name="Kern S.E."/>
            <person name="Thompson L.R."/>
            <person name="Fu R."/>
            <person name="Hombeck B."/>
            <person name="Chisholm S.W."/>
            <person name="Haas B."/>
            <person name="Nusbaum C."/>
            <person name="Birren B."/>
        </authorList>
    </citation>
    <scope>NUCLEOTIDE SEQUENCE [LARGE SCALE GENOMIC DNA]</scope>
    <source>
        <strain evidence="2">P-SSM2</strain>
    </source>
</reference>
<name>Q58MC8_BPPRM</name>
<protein>
    <submittedName>
        <fullName evidence="1">Uncharacterized protein</fullName>
    </submittedName>
</protein>
<gene>
    <name evidence="2" type="ORF">PCMG_00230</name>
    <name evidence="1" type="ORF">PSSM2_227</name>
</gene>
<keyword evidence="3" id="KW-1185">Reference proteome</keyword>
<dbReference type="Proteomes" id="UP000013923">
    <property type="component" value="Genome"/>
</dbReference>
<evidence type="ECO:0000313" key="4">
    <source>
        <dbReference type="Proteomes" id="UP000013923"/>
    </source>
</evidence>
<reference evidence="1 3" key="1">
    <citation type="journal article" date="2005" name="PLoS Biol.">
        <title>Three Prochlorococcus cyanophage genomes: signature features and ecological interpretations.</title>
        <authorList>
            <person name="Sullivan M.B."/>
            <person name="Coleman M.L."/>
            <person name="Weigele P."/>
            <person name="Rohwer F."/>
            <person name="Chisholm S.W."/>
        </authorList>
    </citation>
    <scope>NUCLEOTIDE SEQUENCE</scope>
</reference>
<organismHost>
    <name type="scientific">Prochlorococcus</name>
    <dbReference type="NCBI Taxonomy" id="1218"/>
</organismHost>
<dbReference type="Proteomes" id="UP000000991">
    <property type="component" value="Segment"/>
</dbReference>
<evidence type="ECO:0000313" key="1">
    <source>
        <dbReference type="EMBL" id="AAX44604.1"/>
    </source>
</evidence>
<evidence type="ECO:0000313" key="2">
    <source>
        <dbReference type="EMBL" id="ACY76106.1"/>
    </source>
</evidence>
<proteinExistence type="predicted"/>
<accession>Q58MC8</accession>
<dbReference type="EMBL" id="AY939844">
    <property type="protein sequence ID" value="AAX44604.1"/>
    <property type="molecule type" value="Genomic_DNA"/>
</dbReference>
<organism evidence="1 3">
    <name type="scientific">Prochlorococcus phage P-SSM2</name>
    <dbReference type="NCBI Taxonomy" id="268746"/>
    <lineage>
        <taxon>Viruses</taxon>
        <taxon>Duplodnaviria</taxon>
        <taxon>Heunggongvirae</taxon>
        <taxon>Uroviricota</taxon>
        <taxon>Caudoviricetes</taxon>
        <taxon>Pantevenvirales</taxon>
        <taxon>Kyanoviridae</taxon>
        <taxon>Salacisavirus</taxon>
        <taxon>Salacisavirus pssm2</taxon>
    </lineage>
</organism>